<proteinExistence type="predicted"/>
<dbReference type="EMBL" id="BAABHA010000003">
    <property type="protein sequence ID" value="GAA4379675.1"/>
    <property type="molecule type" value="Genomic_DNA"/>
</dbReference>
<protein>
    <recommendedName>
        <fullName evidence="3">S1/P1 Nuclease</fullName>
    </recommendedName>
</protein>
<accession>A0ABP8IY28</accession>
<organism evidence="1 2">
    <name type="scientific">Hymenobacter koreensis</name>
    <dbReference type="NCBI Taxonomy" id="1084523"/>
    <lineage>
        <taxon>Bacteria</taxon>
        <taxon>Pseudomonadati</taxon>
        <taxon>Bacteroidota</taxon>
        <taxon>Cytophagia</taxon>
        <taxon>Cytophagales</taxon>
        <taxon>Hymenobacteraceae</taxon>
        <taxon>Hymenobacter</taxon>
    </lineage>
</organism>
<evidence type="ECO:0008006" key="3">
    <source>
        <dbReference type="Google" id="ProtNLM"/>
    </source>
</evidence>
<sequence>MLALALFFITENVLAYNEPNHCLITQRAIDLLNHRFGLDYITEAETNAILKGNSSEDAFGHKWLIRLWNQHFFNPLKPRQLWERNKSIDVRFERIADRCVARATASDFFFRVGEVVHHIQDATNPAHVVPVYHGGPLKDKFDEQLITNYLPETVALDTVTTYPAPFTLSILKPVAVRTLDNVKQPFVIQVAHHNAVSAKTIDWSYFWQENATAWFGAYGLLGAPTSDKPRKKIDNYWNTEIRHGDTSYSIDKRDYERFSSQQLEVAVRHTANFIRYAKTLHGRP</sequence>
<dbReference type="InterPro" id="IPR008947">
    <property type="entry name" value="PLipase_C/P1_nuclease_dom_sf"/>
</dbReference>
<evidence type="ECO:0000313" key="2">
    <source>
        <dbReference type="Proteomes" id="UP001500454"/>
    </source>
</evidence>
<evidence type="ECO:0000313" key="1">
    <source>
        <dbReference type="EMBL" id="GAA4379675.1"/>
    </source>
</evidence>
<dbReference type="SUPFAM" id="SSF48537">
    <property type="entry name" value="Phospholipase C/P1 nuclease"/>
    <property type="match status" value="1"/>
</dbReference>
<name>A0ABP8IY28_9BACT</name>
<reference evidence="2" key="1">
    <citation type="journal article" date="2019" name="Int. J. Syst. Evol. Microbiol.">
        <title>The Global Catalogue of Microorganisms (GCM) 10K type strain sequencing project: providing services to taxonomists for standard genome sequencing and annotation.</title>
        <authorList>
            <consortium name="The Broad Institute Genomics Platform"/>
            <consortium name="The Broad Institute Genome Sequencing Center for Infectious Disease"/>
            <person name="Wu L."/>
            <person name="Ma J."/>
        </authorList>
    </citation>
    <scope>NUCLEOTIDE SEQUENCE [LARGE SCALE GENOMIC DNA]</scope>
    <source>
        <strain evidence="2">JCM 17924</strain>
    </source>
</reference>
<keyword evidence="2" id="KW-1185">Reference proteome</keyword>
<dbReference type="Gene3D" id="1.10.575.10">
    <property type="entry name" value="P1 Nuclease"/>
    <property type="match status" value="1"/>
</dbReference>
<comment type="caution">
    <text evidence="1">The sequence shown here is derived from an EMBL/GenBank/DDBJ whole genome shotgun (WGS) entry which is preliminary data.</text>
</comment>
<gene>
    <name evidence="1" type="ORF">GCM10023186_17310</name>
</gene>
<dbReference type="Proteomes" id="UP001500454">
    <property type="component" value="Unassembled WGS sequence"/>
</dbReference>